<keyword evidence="12" id="KW-1185">Reference proteome</keyword>
<evidence type="ECO:0000256" key="7">
    <source>
        <dbReference type="ARBA" id="ARBA00023004"/>
    </source>
</evidence>
<dbReference type="InterPro" id="IPR009056">
    <property type="entry name" value="Cyt_c-like_dom"/>
</dbReference>
<evidence type="ECO:0000256" key="2">
    <source>
        <dbReference type="ARBA" id="ARBA00022448"/>
    </source>
</evidence>
<keyword evidence="4 9" id="KW-0479">Metal-binding</keyword>
<dbReference type="InterPro" id="IPR036909">
    <property type="entry name" value="Cyt_c-like_dom_sf"/>
</dbReference>
<feature type="binding site" description="covalent" evidence="8">
    <location>
        <position position="58"/>
    </location>
    <ligand>
        <name>heme c</name>
        <dbReference type="ChEBI" id="CHEBI:61717"/>
        <label>1</label>
    </ligand>
</feature>
<evidence type="ECO:0000256" key="8">
    <source>
        <dbReference type="PIRSR" id="PIRSR000005-1"/>
    </source>
</evidence>
<organism evidence="11 12">
    <name type="scientific">Pseudomonas panipatensis</name>
    <dbReference type="NCBI Taxonomy" id="428992"/>
    <lineage>
        <taxon>Bacteria</taxon>
        <taxon>Pseudomonadati</taxon>
        <taxon>Pseudomonadota</taxon>
        <taxon>Gammaproteobacteria</taxon>
        <taxon>Pseudomonadales</taxon>
        <taxon>Pseudomonadaceae</taxon>
        <taxon>Pseudomonas</taxon>
    </lineage>
</organism>
<protein>
    <submittedName>
        <fullName evidence="11">Cytochrome c553</fullName>
    </submittedName>
</protein>
<dbReference type="Pfam" id="PF00034">
    <property type="entry name" value="Cytochrom_C"/>
    <property type="match status" value="1"/>
</dbReference>
<dbReference type="STRING" id="428992.SAMN05216272_109216"/>
<dbReference type="PANTHER" id="PTHR33751">
    <property type="entry name" value="CBB3-TYPE CYTOCHROME C OXIDASE SUBUNIT FIXP"/>
    <property type="match status" value="1"/>
</dbReference>
<feature type="binding site" description="covalent" evidence="8">
    <location>
        <position position="147"/>
    </location>
    <ligand>
        <name>heme c</name>
        <dbReference type="ChEBI" id="CHEBI:61717"/>
        <label>2</label>
    </ligand>
</feature>
<dbReference type="Pfam" id="PF13442">
    <property type="entry name" value="Cytochrome_CBB3"/>
    <property type="match status" value="1"/>
</dbReference>
<keyword evidence="6" id="KW-0249">Electron transport</keyword>
<evidence type="ECO:0000256" key="4">
    <source>
        <dbReference type="ARBA" id="ARBA00022723"/>
    </source>
</evidence>
<keyword evidence="7 9" id="KW-0408">Iron</keyword>
<evidence type="ECO:0000313" key="12">
    <source>
        <dbReference type="Proteomes" id="UP000199636"/>
    </source>
</evidence>
<feature type="binding site" description="axial binding residue" evidence="9">
    <location>
        <position position="59"/>
    </location>
    <ligand>
        <name>heme c</name>
        <dbReference type="ChEBI" id="CHEBI:61717"/>
        <label>1</label>
    </ligand>
    <ligandPart>
        <name>Fe</name>
        <dbReference type="ChEBI" id="CHEBI:18248"/>
    </ligandPart>
</feature>
<feature type="binding site" description="covalent" evidence="8">
    <location>
        <position position="55"/>
    </location>
    <ligand>
        <name>heme c</name>
        <dbReference type="ChEBI" id="CHEBI:61717"/>
        <label>1</label>
    </ligand>
</feature>
<evidence type="ECO:0000256" key="1">
    <source>
        <dbReference type="ARBA" id="ARBA00004418"/>
    </source>
</evidence>
<dbReference type="OrthoDB" id="9773456at2"/>
<evidence type="ECO:0000256" key="3">
    <source>
        <dbReference type="ARBA" id="ARBA00022617"/>
    </source>
</evidence>
<dbReference type="PIRSF" id="PIRSF000005">
    <property type="entry name" value="Cytochrome_c4"/>
    <property type="match status" value="1"/>
</dbReference>
<dbReference type="PANTHER" id="PTHR33751:SF9">
    <property type="entry name" value="CYTOCHROME C4"/>
    <property type="match status" value="1"/>
</dbReference>
<dbReference type="GO" id="GO:0009055">
    <property type="term" value="F:electron transfer activity"/>
    <property type="evidence" value="ECO:0007669"/>
    <property type="project" value="InterPro"/>
</dbReference>
<dbReference type="EMBL" id="FNDS01000009">
    <property type="protein sequence ID" value="SDI46188.1"/>
    <property type="molecule type" value="Genomic_DNA"/>
</dbReference>
<feature type="domain" description="Cytochrome c" evidence="10">
    <location>
        <begin position="32"/>
        <end position="121"/>
    </location>
</feature>
<dbReference type="GO" id="GO:0020037">
    <property type="term" value="F:heme binding"/>
    <property type="evidence" value="ECO:0007669"/>
    <property type="project" value="InterPro"/>
</dbReference>
<evidence type="ECO:0000256" key="5">
    <source>
        <dbReference type="ARBA" id="ARBA00022764"/>
    </source>
</evidence>
<evidence type="ECO:0000259" key="10">
    <source>
        <dbReference type="PROSITE" id="PS51007"/>
    </source>
</evidence>
<evidence type="ECO:0000313" key="11">
    <source>
        <dbReference type="EMBL" id="SDI46188.1"/>
    </source>
</evidence>
<feature type="binding site" description="axial binding residue" evidence="9">
    <location>
        <position position="98"/>
    </location>
    <ligand>
        <name>heme c</name>
        <dbReference type="ChEBI" id="CHEBI:61717"/>
        <label>1</label>
    </ligand>
    <ligandPart>
        <name>Fe</name>
        <dbReference type="ChEBI" id="CHEBI:18248"/>
    </ligandPart>
</feature>
<name>A0A1G8KRX7_9PSED</name>
<feature type="binding site" description="covalent" evidence="8">
    <location>
        <position position="150"/>
    </location>
    <ligand>
        <name>heme c</name>
        <dbReference type="ChEBI" id="CHEBI:61717"/>
        <label>2</label>
    </ligand>
</feature>
<dbReference type="Gene3D" id="1.10.760.10">
    <property type="entry name" value="Cytochrome c-like domain"/>
    <property type="match status" value="2"/>
</dbReference>
<dbReference type="GO" id="GO:0042597">
    <property type="term" value="C:periplasmic space"/>
    <property type="evidence" value="ECO:0007669"/>
    <property type="project" value="UniProtKB-SubCell"/>
</dbReference>
<evidence type="ECO:0000256" key="6">
    <source>
        <dbReference type="ARBA" id="ARBA00022982"/>
    </source>
</evidence>
<feature type="binding site" description="axial binding residue" evidence="9">
    <location>
        <position position="151"/>
    </location>
    <ligand>
        <name>heme c</name>
        <dbReference type="ChEBI" id="CHEBI:61717"/>
        <label>2</label>
    </ligand>
    <ligandPart>
        <name>Fe</name>
        <dbReference type="ChEBI" id="CHEBI:18248"/>
    </ligandPart>
</feature>
<feature type="binding site" description="axial binding residue" evidence="9">
    <location>
        <position position="191"/>
    </location>
    <ligand>
        <name>heme c</name>
        <dbReference type="ChEBI" id="CHEBI:61717"/>
        <label>2</label>
    </ligand>
    <ligandPart>
        <name>Fe</name>
        <dbReference type="ChEBI" id="CHEBI:18248"/>
    </ligandPart>
</feature>
<proteinExistence type="predicted"/>
<feature type="domain" description="Cytochrome c" evidence="10">
    <location>
        <begin position="133"/>
        <end position="214"/>
    </location>
</feature>
<sequence>MKKLLLLGVVAVMAALGAFYGRDVLGLYHLQNYISDSAQAYEADGGPWPHLTDTCVNCHGVKGSSLNQRYPSLAGQPVAYLAGQLQHFANGQRTYPNMGPLAMTLSAQEIDLLANYYAKQQARKNSSFQADPALSSKGKQLVAAGGCIACHGEHLMGHEQFPRLAGQGVDYLIAQLDAFASGKRSEPSGAMKAVTSTLSPGDRRAIAHYLAALAPQAN</sequence>
<keyword evidence="5" id="KW-0574">Periplasm</keyword>
<keyword evidence="3 8" id="KW-0349">Heme</keyword>
<dbReference type="RefSeq" id="WP_090265973.1">
    <property type="nucleotide sequence ID" value="NZ_FNDS01000009.1"/>
</dbReference>
<gene>
    <name evidence="11" type="ORF">SAMN05216272_109216</name>
</gene>
<dbReference type="GO" id="GO:0005506">
    <property type="term" value="F:iron ion binding"/>
    <property type="evidence" value="ECO:0007669"/>
    <property type="project" value="InterPro"/>
</dbReference>
<comment type="PTM">
    <text evidence="8">Binds 2 heme c groups covalently per subunit.</text>
</comment>
<dbReference type="Proteomes" id="UP000199636">
    <property type="component" value="Unassembled WGS sequence"/>
</dbReference>
<dbReference type="SUPFAM" id="SSF46626">
    <property type="entry name" value="Cytochrome c"/>
    <property type="match status" value="2"/>
</dbReference>
<dbReference type="InterPro" id="IPR024167">
    <property type="entry name" value="Cytochrome_c4-like"/>
</dbReference>
<keyword evidence="2" id="KW-0813">Transport</keyword>
<accession>A0A1G8KRX7</accession>
<reference evidence="12" key="1">
    <citation type="submission" date="2016-10" db="EMBL/GenBank/DDBJ databases">
        <authorList>
            <person name="Varghese N."/>
            <person name="Submissions S."/>
        </authorList>
    </citation>
    <scope>NUCLEOTIDE SEQUENCE [LARGE SCALE GENOMIC DNA]</scope>
    <source>
        <strain evidence="12">CCM 7469</strain>
    </source>
</reference>
<comment type="subcellular location">
    <subcellularLocation>
        <location evidence="1">Periplasm</location>
    </subcellularLocation>
</comment>
<dbReference type="AlphaFoldDB" id="A0A1G8KRX7"/>
<dbReference type="PROSITE" id="PS51007">
    <property type="entry name" value="CYTC"/>
    <property type="match status" value="2"/>
</dbReference>
<evidence type="ECO:0000256" key="9">
    <source>
        <dbReference type="PIRSR" id="PIRSR000005-2"/>
    </source>
</evidence>
<dbReference type="InterPro" id="IPR050597">
    <property type="entry name" value="Cytochrome_c_Oxidase_Subunit"/>
</dbReference>